<feature type="region of interest" description="Disordered" evidence="1">
    <location>
        <begin position="61"/>
        <end position="105"/>
    </location>
</feature>
<dbReference type="EMBL" id="SRLO01000094">
    <property type="protein sequence ID" value="TNN76372.1"/>
    <property type="molecule type" value="Genomic_DNA"/>
</dbReference>
<evidence type="ECO:0000256" key="1">
    <source>
        <dbReference type="SAM" id="MobiDB-lite"/>
    </source>
</evidence>
<organism evidence="2 3">
    <name type="scientific">Liparis tanakae</name>
    <name type="common">Tanaka's snailfish</name>
    <dbReference type="NCBI Taxonomy" id="230148"/>
    <lineage>
        <taxon>Eukaryota</taxon>
        <taxon>Metazoa</taxon>
        <taxon>Chordata</taxon>
        <taxon>Craniata</taxon>
        <taxon>Vertebrata</taxon>
        <taxon>Euteleostomi</taxon>
        <taxon>Actinopterygii</taxon>
        <taxon>Neopterygii</taxon>
        <taxon>Teleostei</taxon>
        <taxon>Neoteleostei</taxon>
        <taxon>Acanthomorphata</taxon>
        <taxon>Eupercaria</taxon>
        <taxon>Perciformes</taxon>
        <taxon>Cottioidei</taxon>
        <taxon>Cottales</taxon>
        <taxon>Liparidae</taxon>
        <taxon>Liparis</taxon>
    </lineage>
</organism>
<protein>
    <submittedName>
        <fullName evidence="2">Uncharacterized protein</fullName>
    </submittedName>
</protein>
<keyword evidence="3" id="KW-1185">Reference proteome</keyword>
<gene>
    <name evidence="2" type="ORF">EYF80_013451</name>
</gene>
<evidence type="ECO:0000313" key="2">
    <source>
        <dbReference type="EMBL" id="TNN76372.1"/>
    </source>
</evidence>
<dbReference type="AlphaFoldDB" id="A0A4Z2IGF1"/>
<proteinExistence type="predicted"/>
<reference evidence="2 3" key="1">
    <citation type="submission" date="2019-03" db="EMBL/GenBank/DDBJ databases">
        <title>First draft genome of Liparis tanakae, snailfish: a comprehensive survey of snailfish specific genes.</title>
        <authorList>
            <person name="Kim W."/>
            <person name="Song I."/>
            <person name="Jeong J.-H."/>
            <person name="Kim D."/>
            <person name="Kim S."/>
            <person name="Ryu S."/>
            <person name="Song J.Y."/>
            <person name="Lee S.K."/>
        </authorList>
    </citation>
    <scope>NUCLEOTIDE SEQUENCE [LARGE SCALE GENOMIC DNA]</scope>
    <source>
        <tissue evidence="2">Muscle</tissue>
    </source>
</reference>
<name>A0A4Z2IGF1_9TELE</name>
<accession>A0A4Z2IGF1</accession>
<feature type="compositionally biased region" description="Basic residues" evidence="1">
    <location>
        <begin position="61"/>
        <end position="80"/>
    </location>
</feature>
<feature type="compositionally biased region" description="Polar residues" evidence="1">
    <location>
        <begin position="87"/>
        <end position="105"/>
    </location>
</feature>
<comment type="caution">
    <text evidence="2">The sequence shown here is derived from an EMBL/GenBank/DDBJ whole genome shotgun (WGS) entry which is preliminary data.</text>
</comment>
<sequence length="105" mass="11530">MSEEEGKREGRQAGPYFGCLHGGSLWEIGPVAVLLSPITDHNMIRVSELVRTGRTLLRWKHKGKSIRKRAQKGGRGRQKMGHVAPSEPSSTTPLPGTKAEQTGWS</sequence>
<dbReference type="Proteomes" id="UP000314294">
    <property type="component" value="Unassembled WGS sequence"/>
</dbReference>
<evidence type="ECO:0000313" key="3">
    <source>
        <dbReference type="Proteomes" id="UP000314294"/>
    </source>
</evidence>